<sequence length="280" mass="33320">MAHLMLSEEDQKLLIDLHTHVYLDLEYIESKCYPGHRKNSVYYRLRRLEEGEYIKHEHLPIPSIRNQVRKSGRPQNVYTLTKYGVEMVRELRGEVHWNPRWSERVATFVYHSLMLAHLECSMTLQSEKEEKLELKEWINEPRATFRYSKSSVDVIRPDGIAVIGVKDMIDANVGLFLEMERTFGTKDVLLKKIRRYNDFLQREEKIEEYDQNVGFSYPILTWRLVFVARDAAREKELLRHLKGVESPELPVYVATFEDYIKDPFGPIYRDLENPEEKVRI</sequence>
<keyword evidence="2" id="KW-1185">Reference proteome</keyword>
<evidence type="ECO:0000313" key="1">
    <source>
        <dbReference type="EMBL" id="KEK22165.1"/>
    </source>
</evidence>
<reference evidence="1 2" key="1">
    <citation type="submission" date="2014-06" db="EMBL/GenBank/DDBJ databases">
        <title>Draft genome sequence of Bacillus gaemokensis JCM 15801 (MCCC 1A00707).</title>
        <authorList>
            <person name="Lai Q."/>
            <person name="Liu Y."/>
            <person name="Shao Z."/>
        </authorList>
    </citation>
    <scope>NUCLEOTIDE SEQUENCE [LARGE SCALE GENOMIC DNA]</scope>
    <source>
        <strain evidence="1 2">JCM 15801</strain>
    </source>
</reference>
<dbReference type="Gene3D" id="1.10.10.10">
    <property type="entry name" value="Winged helix-like DNA-binding domain superfamily/Winged helix DNA-binding domain"/>
    <property type="match status" value="1"/>
</dbReference>
<dbReference type="SUPFAM" id="SSF46785">
    <property type="entry name" value="Winged helix' DNA-binding domain"/>
    <property type="match status" value="1"/>
</dbReference>
<dbReference type="RefSeq" id="WP_033678077.1">
    <property type="nucleotide sequence ID" value="NZ_JOTM01000039.1"/>
</dbReference>
<name>A0A073K6G4_9BACI</name>
<dbReference type="STRING" id="574375.AZF08_26370"/>
<proteinExistence type="predicted"/>
<dbReference type="eggNOG" id="ENOG5030P8G">
    <property type="taxonomic scope" value="Bacteria"/>
</dbReference>
<dbReference type="InterPro" id="IPR025855">
    <property type="entry name" value="Replic_Relax"/>
</dbReference>
<organism evidence="1 2">
    <name type="scientific">Bacillus gaemokensis</name>
    <dbReference type="NCBI Taxonomy" id="574375"/>
    <lineage>
        <taxon>Bacteria</taxon>
        <taxon>Bacillati</taxon>
        <taxon>Bacillota</taxon>
        <taxon>Bacilli</taxon>
        <taxon>Bacillales</taxon>
        <taxon>Bacillaceae</taxon>
        <taxon>Bacillus</taxon>
        <taxon>Bacillus cereus group</taxon>
    </lineage>
</organism>
<dbReference type="Proteomes" id="UP000027778">
    <property type="component" value="Unassembled WGS sequence"/>
</dbReference>
<evidence type="ECO:0000313" key="2">
    <source>
        <dbReference type="Proteomes" id="UP000027778"/>
    </source>
</evidence>
<dbReference type="InterPro" id="IPR036388">
    <property type="entry name" value="WH-like_DNA-bd_sf"/>
</dbReference>
<evidence type="ECO:0008006" key="3">
    <source>
        <dbReference type="Google" id="ProtNLM"/>
    </source>
</evidence>
<dbReference type="InterPro" id="IPR036390">
    <property type="entry name" value="WH_DNA-bd_sf"/>
</dbReference>
<dbReference type="EMBL" id="JOTM01000039">
    <property type="protein sequence ID" value="KEK22165.1"/>
    <property type="molecule type" value="Genomic_DNA"/>
</dbReference>
<gene>
    <name evidence="1" type="ORF">BAGA_21055</name>
</gene>
<dbReference type="Pfam" id="PF13814">
    <property type="entry name" value="Replic_Relax"/>
    <property type="match status" value="1"/>
</dbReference>
<dbReference type="AlphaFoldDB" id="A0A073K6G4"/>
<dbReference type="OrthoDB" id="2676339at2"/>
<protein>
    <recommendedName>
        <fullName evidence="3">Replication-relaxation</fullName>
    </recommendedName>
</protein>
<accession>A0A073K6G4</accession>
<comment type="caution">
    <text evidence="1">The sequence shown here is derived from an EMBL/GenBank/DDBJ whole genome shotgun (WGS) entry which is preliminary data.</text>
</comment>